<dbReference type="Proteomes" id="UP000324392">
    <property type="component" value="Chromosome"/>
</dbReference>
<gene>
    <name evidence="1" type="ORF">SSYIS1_18030</name>
</gene>
<organism evidence="1 2">
    <name type="scientific">Serratia symbiotica</name>
    <dbReference type="NCBI Taxonomy" id="138074"/>
    <lineage>
        <taxon>Bacteria</taxon>
        <taxon>Pseudomonadati</taxon>
        <taxon>Pseudomonadota</taxon>
        <taxon>Gammaproteobacteria</taxon>
        <taxon>Enterobacterales</taxon>
        <taxon>Yersiniaceae</taxon>
        <taxon>Serratia</taxon>
    </lineage>
</organism>
<dbReference type="GO" id="GO:0008168">
    <property type="term" value="F:methyltransferase activity"/>
    <property type="evidence" value="ECO:0007669"/>
    <property type="project" value="UniProtKB-KW"/>
</dbReference>
<accession>A0A455VT09</accession>
<dbReference type="SUPFAM" id="SSF53335">
    <property type="entry name" value="S-adenosyl-L-methionine-dependent methyltransferases"/>
    <property type="match status" value="1"/>
</dbReference>
<sequence length="294" mass="32687">MSAYYNEIDSYAAQWLRNLIAAGHIAPGDVDERSIEDVKPDDLRNYTQCHFFAGIGVWSYALRNAGWPDEKPVWTGSCPCQPFSAAGKGHGFDDERHLWPVGLCFTGSSASAALSASLANRLQAVTPTLGSTLYKLTWKQWTTPLGLSRSRLRASVRRISETVPTGWPTPTTRDWKDGKECQNVPLNALLGRVVWLTGWPTPNASNTKNAYQDWEKVLKRKEAGRQSNLQDFACLSIPVRLTASGEMLTGSFAEMKSGGQLNPAHSRWLMGLPQEWDDCAPTEMPSTRKRPKFL</sequence>
<keyword evidence="1" id="KW-0808">Transferase</keyword>
<evidence type="ECO:0000313" key="2">
    <source>
        <dbReference type="Proteomes" id="UP000324392"/>
    </source>
</evidence>
<evidence type="ECO:0000313" key="1">
    <source>
        <dbReference type="EMBL" id="BBI92191.1"/>
    </source>
</evidence>
<dbReference type="EMBL" id="AP019531">
    <property type="protein sequence ID" value="BBI92191.1"/>
    <property type="molecule type" value="Genomic_DNA"/>
</dbReference>
<name>A0A455VT09_9GAMM</name>
<dbReference type="Gene3D" id="3.40.50.150">
    <property type="entry name" value="Vaccinia Virus protein VP39"/>
    <property type="match status" value="1"/>
</dbReference>
<dbReference type="InterPro" id="IPR029063">
    <property type="entry name" value="SAM-dependent_MTases_sf"/>
</dbReference>
<dbReference type="AlphaFoldDB" id="A0A455VT09"/>
<keyword evidence="1" id="KW-0489">Methyltransferase</keyword>
<proteinExistence type="predicted"/>
<dbReference type="GO" id="GO:0032259">
    <property type="term" value="P:methylation"/>
    <property type="evidence" value="ECO:0007669"/>
    <property type="project" value="UniProtKB-KW"/>
</dbReference>
<protein>
    <submittedName>
        <fullName evidence="1">Methyltransferase</fullName>
    </submittedName>
</protein>
<reference evidence="1 2" key="1">
    <citation type="submission" date="2019-03" db="EMBL/GenBank/DDBJ databases">
        <title>The genome sequence of Candidatus Serratia symbiotica strain IS.</title>
        <authorList>
            <person name="Nikoh N."/>
            <person name="Koga R."/>
            <person name="Oshima K."/>
            <person name="Hattori M."/>
            <person name="Fukatsu T."/>
        </authorList>
    </citation>
    <scope>NUCLEOTIDE SEQUENCE [LARGE SCALE GENOMIC DNA]</scope>
    <source>
        <strain evidence="1 2">IS</strain>
    </source>
</reference>